<evidence type="ECO:0000313" key="3">
    <source>
        <dbReference type="EMBL" id="SDD79697.1"/>
    </source>
</evidence>
<dbReference type="CDD" id="cd00397">
    <property type="entry name" value="DNA_BRE_C"/>
    <property type="match status" value="1"/>
</dbReference>
<dbReference type="SUPFAM" id="SSF56349">
    <property type="entry name" value="DNA breaking-rejoining enzymes"/>
    <property type="match status" value="1"/>
</dbReference>
<dbReference type="InterPro" id="IPR002104">
    <property type="entry name" value="Integrase_catalytic"/>
</dbReference>
<evidence type="ECO:0000313" key="4">
    <source>
        <dbReference type="Proteomes" id="UP000324021"/>
    </source>
</evidence>
<reference evidence="3 4" key="1">
    <citation type="submission" date="2016-10" db="EMBL/GenBank/DDBJ databases">
        <authorList>
            <person name="Varghese N."/>
            <person name="Submissions S."/>
        </authorList>
    </citation>
    <scope>NUCLEOTIDE SEQUENCE [LARGE SCALE GENOMIC DNA]</scope>
    <source>
        <strain evidence="3 4">CDM_1</strain>
    </source>
</reference>
<dbReference type="InterPro" id="IPR011010">
    <property type="entry name" value="DNA_brk_join_enz"/>
</dbReference>
<dbReference type="InterPro" id="IPR013762">
    <property type="entry name" value="Integrase-like_cat_sf"/>
</dbReference>
<sequence>MGELGLRAGEVSHIEGDWVDLDRGTLRIPTYSDCSCGYCKSQAELAVSYRPDETDLETELSKRWKPKLEASARTVPYNFDEGLVDLYDRFFAEYDDFPRSRVVINRRVKRVAEAAELVEPDEIYPHAFRGHAAKYHARSGVGAHQLREFMGWSTVDAAMKYIKMVAPDVEREFNRIHKGPY</sequence>
<protein>
    <submittedName>
        <fullName evidence="3">Phage integrase family protein</fullName>
    </submittedName>
</protein>
<dbReference type="PROSITE" id="PS51898">
    <property type="entry name" value="TYR_RECOMBINASE"/>
    <property type="match status" value="1"/>
</dbReference>
<evidence type="ECO:0000256" key="1">
    <source>
        <dbReference type="ARBA" id="ARBA00023172"/>
    </source>
</evidence>
<dbReference type="Pfam" id="PF00589">
    <property type="entry name" value="Phage_integrase"/>
    <property type="match status" value="1"/>
</dbReference>
<gene>
    <name evidence="3" type="ORF">SAMN05192552_10505</name>
</gene>
<dbReference type="Gene3D" id="1.10.443.10">
    <property type="entry name" value="Intergrase catalytic core"/>
    <property type="match status" value="1"/>
</dbReference>
<name>A0A1G6XQQ1_9EURY</name>
<dbReference type="GO" id="GO:0015074">
    <property type="term" value="P:DNA integration"/>
    <property type="evidence" value="ECO:0007669"/>
    <property type="project" value="InterPro"/>
</dbReference>
<feature type="domain" description="Tyr recombinase" evidence="2">
    <location>
        <begin position="1"/>
        <end position="175"/>
    </location>
</feature>
<dbReference type="Proteomes" id="UP000324021">
    <property type="component" value="Unassembled WGS sequence"/>
</dbReference>
<keyword evidence="1" id="KW-0233">DNA recombination</keyword>
<proteinExistence type="predicted"/>
<dbReference type="GO" id="GO:0003677">
    <property type="term" value="F:DNA binding"/>
    <property type="evidence" value="ECO:0007669"/>
    <property type="project" value="InterPro"/>
</dbReference>
<dbReference type="AlphaFoldDB" id="A0A1G6XQQ1"/>
<evidence type="ECO:0000259" key="2">
    <source>
        <dbReference type="PROSITE" id="PS51898"/>
    </source>
</evidence>
<organism evidence="3 4">
    <name type="scientific">Natrinema hispanicum</name>
    <dbReference type="NCBI Taxonomy" id="392421"/>
    <lineage>
        <taxon>Archaea</taxon>
        <taxon>Methanobacteriati</taxon>
        <taxon>Methanobacteriota</taxon>
        <taxon>Stenosarchaea group</taxon>
        <taxon>Halobacteria</taxon>
        <taxon>Halobacteriales</taxon>
        <taxon>Natrialbaceae</taxon>
        <taxon>Natrinema</taxon>
    </lineage>
</organism>
<dbReference type="GO" id="GO:0006310">
    <property type="term" value="P:DNA recombination"/>
    <property type="evidence" value="ECO:0007669"/>
    <property type="project" value="UniProtKB-KW"/>
</dbReference>
<accession>A0A1G6XQQ1</accession>
<dbReference type="EMBL" id="FMZP01000050">
    <property type="protein sequence ID" value="SDD79697.1"/>
    <property type="molecule type" value="Genomic_DNA"/>
</dbReference>